<evidence type="ECO:0000259" key="3">
    <source>
        <dbReference type="PROSITE" id="PS50157"/>
    </source>
</evidence>
<feature type="compositionally biased region" description="Polar residues" evidence="2">
    <location>
        <begin position="69"/>
        <end position="80"/>
    </location>
</feature>
<keyword evidence="1" id="KW-0863">Zinc-finger</keyword>
<organism evidence="4 5">
    <name type="scientific">Elaeophora elaphi</name>
    <dbReference type="NCBI Taxonomy" id="1147741"/>
    <lineage>
        <taxon>Eukaryota</taxon>
        <taxon>Metazoa</taxon>
        <taxon>Ecdysozoa</taxon>
        <taxon>Nematoda</taxon>
        <taxon>Chromadorea</taxon>
        <taxon>Rhabditida</taxon>
        <taxon>Spirurina</taxon>
        <taxon>Spiruromorpha</taxon>
        <taxon>Filarioidea</taxon>
        <taxon>Onchocercidae</taxon>
        <taxon>Elaeophora</taxon>
    </lineage>
</organism>
<feature type="domain" description="C2H2-type" evidence="3">
    <location>
        <begin position="19"/>
        <end position="41"/>
    </location>
</feature>
<dbReference type="Proteomes" id="UP000050640">
    <property type="component" value="Unplaced"/>
</dbReference>
<dbReference type="PROSITE" id="PS50157">
    <property type="entry name" value="ZINC_FINGER_C2H2_2"/>
    <property type="match status" value="1"/>
</dbReference>
<evidence type="ECO:0000256" key="1">
    <source>
        <dbReference type="PROSITE-ProRule" id="PRU00042"/>
    </source>
</evidence>
<evidence type="ECO:0000313" key="4">
    <source>
        <dbReference type="Proteomes" id="UP000050640"/>
    </source>
</evidence>
<dbReference type="AlphaFoldDB" id="A0A0R3RG83"/>
<keyword evidence="4" id="KW-1185">Reference proteome</keyword>
<dbReference type="InterPro" id="IPR013087">
    <property type="entry name" value="Znf_C2H2_type"/>
</dbReference>
<evidence type="ECO:0000256" key="2">
    <source>
        <dbReference type="SAM" id="MobiDB-lite"/>
    </source>
</evidence>
<dbReference type="GO" id="GO:0008270">
    <property type="term" value="F:zinc ion binding"/>
    <property type="evidence" value="ECO:0007669"/>
    <property type="project" value="UniProtKB-KW"/>
</dbReference>
<dbReference type="PROSITE" id="PS00028">
    <property type="entry name" value="ZINC_FINGER_C2H2_1"/>
    <property type="match status" value="1"/>
</dbReference>
<name>A0A0R3RG83_9BILA</name>
<accession>A0A0R3RG83</accession>
<dbReference type="WBParaSite" id="EEL_0000040801-mRNA-1">
    <property type="protein sequence ID" value="EEL_0000040801-mRNA-1"/>
    <property type="gene ID" value="EEL_0000040801"/>
</dbReference>
<sequence>MNPAMTGGDGLRRGMTNFFLCYECGTTFSVRNDFDEHILVHQAVSLCYQIYEFDKGGPSMVKAKEENQHTSSSKESIKPQTTKSSTTFRKTFADSSQKNARKTTATKRKLADPPFSPDNASKVPCLKQRKNSQNDPKITKVNKGQDNSADTATVTSAAIHPQADKEFSKVGLDEPKHTKKTHSIDLVTKPSVDIPGTTHIDLIESPLPAPKKVIEPSKTDVSMATVTTSGGITVPSLSSTSLTATTSKLDGCTTSVTTPTLPKCLNCDYRSSQGTDMVEHVVRVHKTSITSLERVDFVDGKWSEAVKLEPRQQCAYCVRTFREVTDYFLHVIICHKRNLLLPDVSKYNCIVYLAHPGMPTHMVRIFMKRP</sequence>
<keyword evidence="1" id="KW-0479">Metal-binding</keyword>
<evidence type="ECO:0000313" key="5">
    <source>
        <dbReference type="WBParaSite" id="EEL_0000040801-mRNA-1"/>
    </source>
</evidence>
<feature type="region of interest" description="Disordered" evidence="2">
    <location>
        <begin position="63"/>
        <end position="182"/>
    </location>
</feature>
<reference evidence="5" key="1">
    <citation type="submission" date="2017-02" db="UniProtKB">
        <authorList>
            <consortium name="WormBaseParasite"/>
        </authorList>
    </citation>
    <scope>IDENTIFICATION</scope>
</reference>
<keyword evidence="1" id="KW-0862">Zinc</keyword>
<proteinExistence type="predicted"/>
<feature type="compositionally biased region" description="Polar residues" evidence="2">
    <location>
        <begin position="131"/>
        <end position="156"/>
    </location>
</feature>
<feature type="compositionally biased region" description="Basic and acidic residues" evidence="2">
    <location>
        <begin position="162"/>
        <end position="176"/>
    </location>
</feature>
<dbReference type="STRING" id="1147741.A0A0R3RG83"/>
<feature type="compositionally biased region" description="Basic residues" evidence="2">
    <location>
        <begin position="99"/>
        <end position="108"/>
    </location>
</feature>
<protein>
    <submittedName>
        <fullName evidence="5">C2H2-type domain-containing protein</fullName>
    </submittedName>
</protein>
<dbReference type="SMART" id="SM00355">
    <property type="entry name" value="ZnF_C2H2"/>
    <property type="match status" value="3"/>
</dbReference>
<feature type="compositionally biased region" description="Low complexity" evidence="2">
    <location>
        <begin position="81"/>
        <end position="90"/>
    </location>
</feature>